<reference evidence="1 2" key="1">
    <citation type="submission" date="2023-01" db="EMBL/GenBank/DDBJ databases">
        <title>Pseudomonas SA3-5T sp. nov., isolated from tidal flat sediment.</title>
        <authorList>
            <person name="Kim H.S."/>
            <person name="Kim J.-S."/>
            <person name="Suh M.K."/>
            <person name="Eom M.K."/>
            <person name="Lee J.-S."/>
        </authorList>
    </citation>
    <scope>NUCLEOTIDE SEQUENCE [LARGE SCALE GENOMIC DNA]</scope>
    <source>
        <strain evidence="1 2">SA3-5</strain>
    </source>
</reference>
<gene>
    <name evidence="1" type="ORF">PH586_00010</name>
</gene>
<dbReference type="RefSeq" id="WP_271345719.1">
    <property type="nucleotide sequence ID" value="NZ_JAQJZJ010000001.1"/>
</dbReference>
<evidence type="ECO:0000313" key="2">
    <source>
        <dbReference type="Proteomes" id="UP001212042"/>
    </source>
</evidence>
<dbReference type="Proteomes" id="UP001212042">
    <property type="component" value="Unassembled WGS sequence"/>
</dbReference>
<protein>
    <submittedName>
        <fullName evidence="1">Uncharacterized protein</fullName>
    </submittedName>
</protein>
<accession>A0ABT4X8W2</accession>
<proteinExistence type="predicted"/>
<comment type="caution">
    <text evidence="1">The sequence shown here is derived from an EMBL/GenBank/DDBJ whole genome shotgun (WGS) entry which is preliminary data.</text>
</comment>
<evidence type="ECO:0000313" key="1">
    <source>
        <dbReference type="EMBL" id="MDA7084769.1"/>
    </source>
</evidence>
<keyword evidence="2" id="KW-1185">Reference proteome</keyword>
<sequence length="126" mass="14423">MLLIRQIDACEQIPDPQMRQWVHQQFQELHREYGTQWQPDELGWFAVWGVGDDPHDKGLFQGVRSLLESPYDPDASFEVVEDHGSFHEVVLLLSDLTSVAVLIPKEVSLSPEIHRRLVTCGSDKDS</sequence>
<organism evidence="1 2">
    <name type="scientific">Pseudomonas aestuarii</name>
    <dbReference type="NCBI Taxonomy" id="3018340"/>
    <lineage>
        <taxon>Bacteria</taxon>
        <taxon>Pseudomonadati</taxon>
        <taxon>Pseudomonadota</taxon>
        <taxon>Gammaproteobacteria</taxon>
        <taxon>Pseudomonadales</taxon>
        <taxon>Pseudomonadaceae</taxon>
        <taxon>Pseudomonas</taxon>
    </lineage>
</organism>
<name>A0ABT4X8W2_9PSED</name>
<dbReference type="EMBL" id="JAQJZJ010000001">
    <property type="protein sequence ID" value="MDA7084769.1"/>
    <property type="molecule type" value="Genomic_DNA"/>
</dbReference>